<keyword evidence="2" id="KW-0812">Transmembrane</keyword>
<dbReference type="AlphaFoldDB" id="A0A1X7RB36"/>
<dbReference type="EMBL" id="FXLY01000013">
    <property type="protein sequence ID" value="SMN22679.1"/>
    <property type="molecule type" value="Genomic_DNA"/>
</dbReference>
<evidence type="ECO:0000256" key="2">
    <source>
        <dbReference type="SAM" id="Phobius"/>
    </source>
</evidence>
<name>A0A1X7RB36_9SACH</name>
<evidence type="ECO:0000313" key="4">
    <source>
        <dbReference type="Proteomes" id="UP000196158"/>
    </source>
</evidence>
<accession>A0A1X7RB36</accession>
<evidence type="ECO:0008006" key="5">
    <source>
        <dbReference type="Google" id="ProtNLM"/>
    </source>
</evidence>
<feature type="transmembrane region" description="Helical" evidence="2">
    <location>
        <begin position="6"/>
        <end position="27"/>
    </location>
</feature>
<feature type="region of interest" description="Disordered" evidence="1">
    <location>
        <begin position="42"/>
        <end position="85"/>
    </location>
</feature>
<dbReference type="Proteomes" id="UP000196158">
    <property type="component" value="Unassembled WGS sequence"/>
</dbReference>
<sequence length="85" mass="9243">MARVRGFGITTVGIVAVASVYMGINFFQPIVVEQLRKDGNLRSDIDLPKFDKDGNVIVTDKDRATNSPGNPTQPPQTTTPDQTNP</sequence>
<keyword evidence="2" id="KW-1133">Transmembrane helix</keyword>
<protein>
    <recommendedName>
        <fullName evidence="5">Protein ECM19</fullName>
    </recommendedName>
</protein>
<organism evidence="3 4">
    <name type="scientific">Maudiozyma saulgeensis</name>
    <dbReference type="NCBI Taxonomy" id="1789683"/>
    <lineage>
        <taxon>Eukaryota</taxon>
        <taxon>Fungi</taxon>
        <taxon>Dikarya</taxon>
        <taxon>Ascomycota</taxon>
        <taxon>Saccharomycotina</taxon>
        <taxon>Saccharomycetes</taxon>
        <taxon>Saccharomycetales</taxon>
        <taxon>Saccharomycetaceae</taxon>
        <taxon>Maudiozyma</taxon>
    </lineage>
</organism>
<feature type="compositionally biased region" description="Low complexity" evidence="1">
    <location>
        <begin position="65"/>
        <end position="85"/>
    </location>
</feature>
<evidence type="ECO:0000313" key="3">
    <source>
        <dbReference type="EMBL" id="SMN22679.1"/>
    </source>
</evidence>
<keyword evidence="4" id="KW-1185">Reference proteome</keyword>
<feature type="compositionally biased region" description="Basic and acidic residues" evidence="1">
    <location>
        <begin position="42"/>
        <end position="64"/>
    </location>
</feature>
<gene>
    <name evidence="3" type="ORF">KASA_0F00880G</name>
</gene>
<reference evidence="3 4" key="1">
    <citation type="submission" date="2017-04" db="EMBL/GenBank/DDBJ databases">
        <authorList>
            <person name="Afonso C.L."/>
            <person name="Miller P.J."/>
            <person name="Scott M.A."/>
            <person name="Spackman E."/>
            <person name="Goraichik I."/>
            <person name="Dimitrov K.M."/>
            <person name="Suarez D.L."/>
            <person name="Swayne D.E."/>
        </authorList>
    </citation>
    <scope>NUCLEOTIDE SEQUENCE [LARGE SCALE GENOMIC DNA]</scope>
</reference>
<dbReference type="OrthoDB" id="4080273at2759"/>
<evidence type="ECO:0000256" key="1">
    <source>
        <dbReference type="SAM" id="MobiDB-lite"/>
    </source>
</evidence>
<proteinExistence type="predicted"/>
<keyword evidence="2" id="KW-0472">Membrane</keyword>